<dbReference type="STRING" id="1715691.TA5113_03171"/>
<dbReference type="OrthoDB" id="7871100at2"/>
<keyword evidence="1" id="KW-0175">Coiled coil</keyword>
<name>A0A0P1IU53_9RHOB</name>
<dbReference type="RefSeq" id="WP_058315932.1">
    <property type="nucleotide sequence ID" value="NZ_CYTO01000024.1"/>
</dbReference>
<sequence length="199" mass="21599">MTEIADLENRLSAALDRIAKGIDQLDAAPVAEESSESLEDQSVIQDQAARIVELETALEAEKTAKAALEAELAAATSVKPDAPSESADIESVNRAHEEELEYMRSVANAEREAWKGLNSRLVRLRRTNRLMRNNAAQIRKAAAENVVDAGAINASLEAELEALRATHEVERAETDVILKTLQPLLGDPTFDAAETEEAV</sequence>
<dbReference type="EMBL" id="CYUE01000021">
    <property type="protein sequence ID" value="CUK27012.1"/>
    <property type="molecule type" value="Genomic_DNA"/>
</dbReference>
<gene>
    <name evidence="2" type="ORF">TA5114_02831</name>
</gene>
<organism evidence="2 3">
    <name type="scientific">Cognatishimia activa</name>
    <dbReference type="NCBI Taxonomy" id="1715691"/>
    <lineage>
        <taxon>Bacteria</taxon>
        <taxon>Pseudomonadati</taxon>
        <taxon>Pseudomonadota</taxon>
        <taxon>Alphaproteobacteria</taxon>
        <taxon>Rhodobacterales</taxon>
        <taxon>Paracoccaceae</taxon>
        <taxon>Cognatishimia</taxon>
    </lineage>
</organism>
<evidence type="ECO:0000313" key="3">
    <source>
        <dbReference type="Proteomes" id="UP000051184"/>
    </source>
</evidence>
<accession>A0A0P1IU53</accession>
<evidence type="ECO:0000313" key="2">
    <source>
        <dbReference type="EMBL" id="CUK27012.1"/>
    </source>
</evidence>
<reference evidence="3" key="1">
    <citation type="submission" date="2015-09" db="EMBL/GenBank/DDBJ databases">
        <authorList>
            <person name="Rodrigo-Torres Lidia"/>
            <person name="Arahal R.David."/>
        </authorList>
    </citation>
    <scope>NUCLEOTIDE SEQUENCE [LARGE SCALE GENOMIC DNA]</scope>
    <source>
        <strain evidence="3">CECT 5114</strain>
    </source>
</reference>
<dbReference type="AlphaFoldDB" id="A0A0P1IU53"/>
<feature type="coiled-coil region" evidence="1">
    <location>
        <begin position="4"/>
        <end position="78"/>
    </location>
</feature>
<dbReference type="Proteomes" id="UP000051184">
    <property type="component" value="Unassembled WGS sequence"/>
</dbReference>
<protein>
    <submittedName>
        <fullName evidence="2">Uncharacterized protein</fullName>
    </submittedName>
</protein>
<proteinExistence type="predicted"/>
<evidence type="ECO:0000256" key="1">
    <source>
        <dbReference type="SAM" id="Coils"/>
    </source>
</evidence>
<keyword evidence="3" id="KW-1185">Reference proteome</keyword>